<keyword evidence="1" id="KW-1133">Transmembrane helix</keyword>
<dbReference type="Gene3D" id="3.40.50.1820">
    <property type="entry name" value="alpha/beta hydrolase"/>
    <property type="match status" value="1"/>
</dbReference>
<feature type="transmembrane region" description="Helical" evidence="1">
    <location>
        <begin position="336"/>
        <end position="359"/>
    </location>
</feature>
<comment type="caution">
    <text evidence="3">The sequence shown here is derived from an EMBL/GenBank/DDBJ whole genome shotgun (WGS) entry which is preliminary data.</text>
</comment>
<sequence>MITTYISMMASMVFNYTSQWLPMSSVLPPPIVPNTTEALDYLCMCRSFGTPKTHLSDRLNHTQCTSLNFDSRWSIDTNMSHLPSSVLPIFVDGKELVLGGTLRAIVFVKNQSNVVIAFRHQEGESLFDNEMWEAMGLFGRNFVQLNAPSILTYGSFLDYVCRSLQYLIFGTRHFWNADFYPLAKEFAEEMKTKYPDKTFYFTGYSMGGAIAQLLALDLQTNATTFAANGYLDIMNLYKIKPGPNFLPSQLVNYIHKVDDVPKLDCHIGSLVIDTSPQKNTDPELVHYDFVYGNTAWNLLQHSNISSTSGRLYSQDFGFCLDNAQLNGPQERSVWDILFYILCTHFFTSAALGALVYLIICWSRL</sequence>
<keyword evidence="1" id="KW-0812">Transmembrane</keyword>
<name>A0A1W0A4W8_9STRA</name>
<evidence type="ECO:0000256" key="1">
    <source>
        <dbReference type="SAM" id="Phobius"/>
    </source>
</evidence>
<dbReference type="InterPro" id="IPR001031">
    <property type="entry name" value="Thioesterase"/>
</dbReference>
<feature type="domain" description="Thioesterase" evidence="2">
    <location>
        <begin position="177"/>
        <end position="226"/>
    </location>
</feature>
<dbReference type="SUPFAM" id="SSF53474">
    <property type="entry name" value="alpha/beta-Hydrolases"/>
    <property type="match status" value="1"/>
</dbReference>
<organism evidence="3 4">
    <name type="scientific">Thraustotheca clavata</name>
    <dbReference type="NCBI Taxonomy" id="74557"/>
    <lineage>
        <taxon>Eukaryota</taxon>
        <taxon>Sar</taxon>
        <taxon>Stramenopiles</taxon>
        <taxon>Oomycota</taxon>
        <taxon>Saprolegniomycetes</taxon>
        <taxon>Saprolegniales</taxon>
        <taxon>Achlyaceae</taxon>
        <taxon>Thraustotheca</taxon>
    </lineage>
</organism>
<keyword evidence="1" id="KW-0472">Membrane</keyword>
<accession>A0A1W0A4W8</accession>
<protein>
    <recommendedName>
        <fullName evidence="2">Thioesterase domain-containing protein</fullName>
    </recommendedName>
</protein>
<dbReference type="OrthoDB" id="58570at2759"/>
<proteinExistence type="predicted"/>
<dbReference type="Proteomes" id="UP000243217">
    <property type="component" value="Unassembled WGS sequence"/>
</dbReference>
<reference evidence="3 4" key="1">
    <citation type="journal article" date="2014" name="Genome Biol. Evol.">
        <title>The secreted proteins of Achlya hypogyna and Thraustotheca clavata identify the ancestral oomycete secretome and reveal gene acquisitions by horizontal gene transfer.</title>
        <authorList>
            <person name="Misner I."/>
            <person name="Blouin N."/>
            <person name="Leonard G."/>
            <person name="Richards T.A."/>
            <person name="Lane C.E."/>
        </authorList>
    </citation>
    <scope>NUCLEOTIDE SEQUENCE [LARGE SCALE GENOMIC DNA]</scope>
    <source>
        <strain evidence="3 4">ATCC 34112</strain>
    </source>
</reference>
<gene>
    <name evidence="3" type="ORF">THRCLA_02542</name>
</gene>
<dbReference type="EMBL" id="JNBS01000473">
    <property type="protein sequence ID" value="OQS05322.1"/>
    <property type="molecule type" value="Genomic_DNA"/>
</dbReference>
<dbReference type="AlphaFoldDB" id="A0A1W0A4W8"/>
<dbReference type="InterPro" id="IPR029058">
    <property type="entry name" value="AB_hydrolase_fold"/>
</dbReference>
<evidence type="ECO:0000259" key="2">
    <source>
        <dbReference type="Pfam" id="PF00975"/>
    </source>
</evidence>
<keyword evidence="4" id="KW-1185">Reference proteome</keyword>
<dbReference type="Pfam" id="PF00975">
    <property type="entry name" value="Thioesterase"/>
    <property type="match status" value="1"/>
</dbReference>
<evidence type="ECO:0000313" key="4">
    <source>
        <dbReference type="Proteomes" id="UP000243217"/>
    </source>
</evidence>
<evidence type="ECO:0000313" key="3">
    <source>
        <dbReference type="EMBL" id="OQS05322.1"/>
    </source>
</evidence>